<keyword evidence="1" id="KW-0808">Transferase</keyword>
<dbReference type="PANTHER" id="PTHR12001">
    <property type="entry name" value="GERANYLGERANYL PYROPHOSPHATE SYNTHASE"/>
    <property type="match status" value="1"/>
</dbReference>
<dbReference type="PANTHER" id="PTHR12001:SF44">
    <property type="entry name" value="GERANYLGERANYL PYROPHOSPHATE SYNTHASE"/>
    <property type="match status" value="1"/>
</dbReference>
<protein>
    <submittedName>
        <fullName evidence="4">Geranylgeranyl diphosphate synthase, type III</fullName>
    </submittedName>
</protein>
<dbReference type="GO" id="GO:0046872">
    <property type="term" value="F:metal ion binding"/>
    <property type="evidence" value="ECO:0007669"/>
    <property type="project" value="UniProtKB-KW"/>
</dbReference>
<dbReference type="Gene3D" id="1.10.600.10">
    <property type="entry name" value="Farnesyl Diphosphate Synthase"/>
    <property type="match status" value="1"/>
</dbReference>
<dbReference type="GO" id="GO:0043386">
    <property type="term" value="P:mycotoxin biosynthetic process"/>
    <property type="evidence" value="ECO:0007669"/>
    <property type="project" value="UniProtKB-ARBA"/>
</dbReference>
<evidence type="ECO:0000313" key="4">
    <source>
        <dbReference type="EMBL" id="PGH34032.1"/>
    </source>
</evidence>
<dbReference type="VEuPathDB" id="FungiDB:EMCG_06001"/>
<evidence type="ECO:0000313" key="5">
    <source>
        <dbReference type="Proteomes" id="UP000226031"/>
    </source>
</evidence>
<evidence type="ECO:0000256" key="1">
    <source>
        <dbReference type="ARBA" id="ARBA00022679"/>
    </source>
</evidence>
<dbReference type="Proteomes" id="UP000226031">
    <property type="component" value="Unassembled WGS sequence"/>
</dbReference>
<sequence>MSRLKFADPCRDVLIDELKSLGLGQAMELHWRFHKLCPSISDYFVMVDNKSGGFFQLVMRLMPAESGKPAAPNSKLSHFINLLGRYYQIWNYYQNLASNEYMAMKGFCDDLSEGKLSIILIYTLQNSAAKDRIKGLIFHHGSNIELSDELKSYILSEMKTAGSLEFTRHVTLRLYDAMLETLNEFEAIMGKNMLLRYIPDAWKI</sequence>
<dbReference type="AlphaFoldDB" id="A0A2B7ZLZ8"/>
<evidence type="ECO:0000256" key="2">
    <source>
        <dbReference type="ARBA" id="ARBA00022723"/>
    </source>
</evidence>
<dbReference type="GO" id="GO:0008299">
    <property type="term" value="P:isoprenoid biosynthetic process"/>
    <property type="evidence" value="ECO:0007669"/>
    <property type="project" value="InterPro"/>
</dbReference>
<name>A0A2B7ZLZ8_9EURO</name>
<reference evidence="4 5" key="1">
    <citation type="submission" date="2017-10" db="EMBL/GenBank/DDBJ databases">
        <title>Comparative genomics in systemic dimorphic fungi from Ajellomycetaceae.</title>
        <authorList>
            <person name="Munoz J.F."/>
            <person name="Mcewen J.G."/>
            <person name="Clay O.K."/>
            <person name="Cuomo C.A."/>
        </authorList>
    </citation>
    <scope>NUCLEOTIDE SEQUENCE [LARGE SCALE GENOMIC DNA]</scope>
    <source>
        <strain evidence="4 5">UAMH4076</strain>
    </source>
</reference>
<keyword evidence="5" id="KW-1185">Reference proteome</keyword>
<dbReference type="GO" id="GO:0046165">
    <property type="term" value="P:alcohol biosynthetic process"/>
    <property type="evidence" value="ECO:0007669"/>
    <property type="project" value="UniProtKB-ARBA"/>
</dbReference>
<dbReference type="GO" id="GO:0004659">
    <property type="term" value="F:prenyltransferase activity"/>
    <property type="evidence" value="ECO:0007669"/>
    <property type="project" value="InterPro"/>
</dbReference>
<dbReference type="Pfam" id="PF00348">
    <property type="entry name" value="polyprenyl_synt"/>
    <property type="match status" value="1"/>
</dbReference>
<keyword evidence="2" id="KW-0479">Metal-binding</keyword>
<dbReference type="InterPro" id="IPR008949">
    <property type="entry name" value="Isoprenoid_synthase_dom_sf"/>
</dbReference>
<proteinExistence type="predicted"/>
<keyword evidence="3" id="KW-0460">Magnesium</keyword>
<dbReference type="STRING" id="73230.A0A2B7ZLZ8"/>
<comment type="caution">
    <text evidence="4">The sequence shown here is derived from an EMBL/GenBank/DDBJ whole genome shotgun (WGS) entry which is preliminary data.</text>
</comment>
<gene>
    <name evidence="4" type="ORF">GX50_03179</name>
</gene>
<organism evidence="4 5">
    <name type="scientific">[Emmonsia] crescens</name>
    <dbReference type="NCBI Taxonomy" id="73230"/>
    <lineage>
        <taxon>Eukaryota</taxon>
        <taxon>Fungi</taxon>
        <taxon>Dikarya</taxon>
        <taxon>Ascomycota</taxon>
        <taxon>Pezizomycotina</taxon>
        <taxon>Eurotiomycetes</taxon>
        <taxon>Eurotiomycetidae</taxon>
        <taxon>Onygenales</taxon>
        <taxon>Ajellomycetaceae</taxon>
        <taxon>Emergomyces</taxon>
    </lineage>
</organism>
<dbReference type="CDD" id="cd00385">
    <property type="entry name" value="Isoprenoid_Biosyn_C1"/>
    <property type="match status" value="1"/>
</dbReference>
<evidence type="ECO:0000256" key="3">
    <source>
        <dbReference type="ARBA" id="ARBA00022842"/>
    </source>
</evidence>
<dbReference type="EMBL" id="PDND01000049">
    <property type="protein sequence ID" value="PGH34032.1"/>
    <property type="molecule type" value="Genomic_DNA"/>
</dbReference>
<accession>A0A2B7ZLZ8</accession>
<dbReference type="InterPro" id="IPR000092">
    <property type="entry name" value="Polyprenyl_synt"/>
</dbReference>
<dbReference type="SUPFAM" id="SSF48576">
    <property type="entry name" value="Terpenoid synthases"/>
    <property type="match status" value="1"/>
</dbReference>